<dbReference type="Pfam" id="PF11741">
    <property type="entry name" value="AMIN"/>
    <property type="match status" value="1"/>
</dbReference>
<reference evidence="3 4" key="1">
    <citation type="submission" date="2017-10" db="EMBL/GenBank/DDBJ databases">
        <title>Novel microbial diversity and functional potential in the marine mammal oral microbiome.</title>
        <authorList>
            <person name="Dudek N.K."/>
            <person name="Sun C.L."/>
            <person name="Burstein D."/>
            <person name="Kantor R.S."/>
            <person name="Aliaga Goltsman D.S."/>
            <person name="Bik E.M."/>
            <person name="Thomas B.C."/>
            <person name="Banfield J.F."/>
            <person name="Relman D.A."/>
        </authorList>
    </citation>
    <scope>NUCLEOTIDE SEQUENCE [LARGE SCALE GENOMIC DNA]</scope>
    <source>
        <strain evidence="3">DOLZORAL124_49_17</strain>
    </source>
</reference>
<proteinExistence type="predicted"/>
<dbReference type="Proteomes" id="UP000229740">
    <property type="component" value="Unassembled WGS sequence"/>
</dbReference>
<dbReference type="Gene3D" id="2.60.40.3500">
    <property type="match status" value="1"/>
</dbReference>
<gene>
    <name evidence="3" type="ORF">CSB45_15270</name>
</gene>
<comment type="caution">
    <text evidence="3">The sequence shown here is derived from an EMBL/GenBank/DDBJ whole genome shotgun (WGS) entry which is preliminary data.</text>
</comment>
<feature type="domain" description="AMIN" evidence="2">
    <location>
        <begin position="46"/>
        <end position="127"/>
    </location>
</feature>
<accession>A0A2G6E0I1</accession>
<protein>
    <recommendedName>
        <fullName evidence="2">AMIN domain-containing protein</fullName>
    </recommendedName>
</protein>
<dbReference type="EMBL" id="PDPS01000060">
    <property type="protein sequence ID" value="PID55586.1"/>
    <property type="molecule type" value="Genomic_DNA"/>
</dbReference>
<dbReference type="AlphaFoldDB" id="A0A2G6E0I1"/>
<feature type="signal peptide" evidence="1">
    <location>
        <begin position="1"/>
        <end position="28"/>
    </location>
</feature>
<evidence type="ECO:0000313" key="4">
    <source>
        <dbReference type="Proteomes" id="UP000229740"/>
    </source>
</evidence>
<feature type="chain" id="PRO_5013747830" description="AMIN domain-containing protein" evidence="1">
    <location>
        <begin position="29"/>
        <end position="302"/>
    </location>
</feature>
<name>A0A2G6E0I1_9BACT</name>
<dbReference type="InterPro" id="IPR021731">
    <property type="entry name" value="AMIN_dom"/>
</dbReference>
<organism evidence="3 4">
    <name type="scientific">candidate division KSB3 bacterium</name>
    <dbReference type="NCBI Taxonomy" id="2044937"/>
    <lineage>
        <taxon>Bacteria</taxon>
        <taxon>candidate division KSB3</taxon>
    </lineage>
</organism>
<sequence length="302" mass="33965">MNDMNKFFSALLFFSLCCWSFYPDGAGAANSYYISPVAFIVNSPSQETLSFAMEKSVDYKSFTLENPARLVIDFPQGVYRGEKRREMEQSRFITAVRSAHHLQPIAKARIVIDLQPGKKVQHQLFFDKGKKALQLVLIGEEMKPVAAKEEAIQALEEKEIAEQQAISAEPGTVQKKEQIVEAQMAEDLSVTIYSISFEGSRAGEEKIRFRLNGFYPPGIMTREDTLPEVVCNFADAALAEDIERQIITGGNLVQRITVEKTEAGVQVVLELTEGKDFDLQQIFFRDGNLFVLVVREFAQSSK</sequence>
<keyword evidence="1" id="KW-0732">Signal</keyword>
<evidence type="ECO:0000256" key="1">
    <source>
        <dbReference type="SAM" id="SignalP"/>
    </source>
</evidence>
<evidence type="ECO:0000313" key="3">
    <source>
        <dbReference type="EMBL" id="PID55586.1"/>
    </source>
</evidence>
<evidence type="ECO:0000259" key="2">
    <source>
        <dbReference type="Pfam" id="PF11741"/>
    </source>
</evidence>